<dbReference type="PANTHER" id="PTHR19237:SF20">
    <property type="entry name" value="NUCLEOBINDIN 1"/>
    <property type="match status" value="1"/>
</dbReference>
<dbReference type="InterPro" id="IPR011992">
    <property type="entry name" value="EF-hand-dom_pair"/>
</dbReference>
<dbReference type="AlphaFoldDB" id="A0A9W6Z694"/>
<gene>
    <name evidence="6" type="ORF">Amon01_000734100</name>
</gene>
<dbReference type="GO" id="GO:0005509">
    <property type="term" value="F:calcium ion binding"/>
    <property type="evidence" value="ECO:0007669"/>
    <property type="project" value="InterPro"/>
</dbReference>
<evidence type="ECO:0000256" key="2">
    <source>
        <dbReference type="ARBA" id="ARBA00022837"/>
    </source>
</evidence>
<proteinExistence type="predicted"/>
<dbReference type="PROSITE" id="PS00018">
    <property type="entry name" value="EF_HAND_1"/>
    <property type="match status" value="1"/>
</dbReference>
<evidence type="ECO:0000259" key="5">
    <source>
        <dbReference type="PROSITE" id="PS50222"/>
    </source>
</evidence>
<dbReference type="InterPro" id="IPR018247">
    <property type="entry name" value="EF_Hand_1_Ca_BS"/>
</dbReference>
<accession>A0A9W6Z694</accession>
<feature type="chain" id="PRO_5040807057" evidence="4">
    <location>
        <begin position="19"/>
        <end position="235"/>
    </location>
</feature>
<name>A0A9W6Z694_AMBMO</name>
<keyword evidence="2" id="KW-0106">Calcium</keyword>
<dbReference type="Proteomes" id="UP001165063">
    <property type="component" value="Unassembled WGS sequence"/>
</dbReference>
<organism evidence="6 7">
    <name type="scientific">Ambrosiozyma monospora</name>
    <name type="common">Yeast</name>
    <name type="synonym">Endomycopsis monosporus</name>
    <dbReference type="NCBI Taxonomy" id="43982"/>
    <lineage>
        <taxon>Eukaryota</taxon>
        <taxon>Fungi</taxon>
        <taxon>Dikarya</taxon>
        <taxon>Ascomycota</taxon>
        <taxon>Saccharomycotina</taxon>
        <taxon>Pichiomycetes</taxon>
        <taxon>Pichiales</taxon>
        <taxon>Pichiaceae</taxon>
        <taxon>Ambrosiozyma</taxon>
    </lineage>
</organism>
<comment type="caution">
    <text evidence="6">The sequence shown here is derived from an EMBL/GenBank/DDBJ whole genome shotgun (WGS) entry which is preliminary data.</text>
</comment>
<reference evidence="6" key="1">
    <citation type="submission" date="2023-04" db="EMBL/GenBank/DDBJ databases">
        <title>Ambrosiozyma monospora NBRC 1965.</title>
        <authorList>
            <person name="Ichikawa N."/>
            <person name="Sato H."/>
            <person name="Tonouchi N."/>
        </authorList>
    </citation>
    <scope>NUCLEOTIDE SEQUENCE</scope>
    <source>
        <strain evidence="6">NBRC 1965</strain>
    </source>
</reference>
<dbReference type="InterPro" id="IPR002048">
    <property type="entry name" value="EF_hand_dom"/>
</dbReference>
<dbReference type="InterPro" id="IPR040250">
    <property type="entry name" value="Nucleobindin"/>
</dbReference>
<evidence type="ECO:0000256" key="4">
    <source>
        <dbReference type="SAM" id="SignalP"/>
    </source>
</evidence>
<evidence type="ECO:0000313" key="6">
    <source>
        <dbReference type="EMBL" id="GMG52607.1"/>
    </source>
</evidence>
<feature type="region of interest" description="Disordered" evidence="3">
    <location>
        <begin position="20"/>
        <end position="39"/>
    </location>
</feature>
<dbReference type="OrthoDB" id="289247at2759"/>
<dbReference type="Gene3D" id="1.10.238.10">
    <property type="entry name" value="EF-hand"/>
    <property type="match status" value="1"/>
</dbReference>
<dbReference type="GO" id="GO:0005793">
    <property type="term" value="C:endoplasmic reticulum-Golgi intermediate compartment"/>
    <property type="evidence" value="ECO:0007669"/>
    <property type="project" value="TreeGrafter"/>
</dbReference>
<keyword evidence="7" id="KW-1185">Reference proteome</keyword>
<dbReference type="EMBL" id="BSXU01005332">
    <property type="protein sequence ID" value="GMG52607.1"/>
    <property type="molecule type" value="Genomic_DNA"/>
</dbReference>
<evidence type="ECO:0000313" key="7">
    <source>
        <dbReference type="Proteomes" id="UP001165063"/>
    </source>
</evidence>
<dbReference type="SUPFAM" id="SSF47473">
    <property type="entry name" value="EF-hand"/>
    <property type="match status" value="1"/>
</dbReference>
<sequence>MRSSFNFLLLAMTAIVHSAPHGPGSDQHPQQANAESEFNEPIPPEFNGSWQNWHMKVEHDFDEADPESVFVLHDTRNIGKLSAFDILRMYGLQRDEVVGKGDGMGSHDDTEFVSKELKEKIVKQVLSLMDTNGDGEIDKQEWLTYSSKGGEFPDFGIGSGHEYDFEEEYEKHHWLKYHAENDPDSLVQHAEDVEHELLHHLHDIEHHAPDDSSKVHTARYPIRDDNIPDIFKARL</sequence>
<evidence type="ECO:0000256" key="1">
    <source>
        <dbReference type="ARBA" id="ARBA00022729"/>
    </source>
</evidence>
<dbReference type="PROSITE" id="PS50222">
    <property type="entry name" value="EF_HAND_2"/>
    <property type="match status" value="1"/>
</dbReference>
<evidence type="ECO:0000256" key="3">
    <source>
        <dbReference type="SAM" id="MobiDB-lite"/>
    </source>
</evidence>
<feature type="domain" description="EF-hand" evidence="5">
    <location>
        <begin position="117"/>
        <end position="152"/>
    </location>
</feature>
<protein>
    <submittedName>
        <fullName evidence="6">Unnamed protein product</fullName>
    </submittedName>
</protein>
<keyword evidence="1 4" id="KW-0732">Signal</keyword>
<feature type="signal peptide" evidence="4">
    <location>
        <begin position="1"/>
        <end position="18"/>
    </location>
</feature>
<dbReference type="PANTHER" id="PTHR19237">
    <property type="entry name" value="NUCLEOBINDIN"/>
    <property type="match status" value="1"/>
</dbReference>
<feature type="compositionally biased region" description="Polar residues" evidence="3">
    <location>
        <begin position="27"/>
        <end position="36"/>
    </location>
</feature>